<comment type="caution">
    <text evidence="2">The sequence shown here is derived from an EMBL/GenBank/DDBJ whole genome shotgun (WGS) entry which is preliminary data.</text>
</comment>
<dbReference type="RefSeq" id="WP_190423120.1">
    <property type="nucleotide sequence ID" value="NZ_JAMPKK010000073.1"/>
</dbReference>
<organism evidence="2 3">
    <name type="scientific">Funiculus sociatus GB2-A5</name>
    <dbReference type="NCBI Taxonomy" id="2933946"/>
    <lineage>
        <taxon>Bacteria</taxon>
        <taxon>Bacillati</taxon>
        <taxon>Cyanobacteriota</taxon>
        <taxon>Cyanophyceae</taxon>
        <taxon>Coleofasciculales</taxon>
        <taxon>Coleofasciculaceae</taxon>
        <taxon>Funiculus</taxon>
    </lineage>
</organism>
<accession>A0ABV0JVM3</accession>
<feature type="transmembrane region" description="Helical" evidence="1">
    <location>
        <begin position="105"/>
        <end position="127"/>
    </location>
</feature>
<feature type="transmembrane region" description="Helical" evidence="1">
    <location>
        <begin position="139"/>
        <end position="159"/>
    </location>
</feature>
<feature type="transmembrane region" description="Helical" evidence="1">
    <location>
        <begin position="166"/>
        <end position="188"/>
    </location>
</feature>
<proteinExistence type="predicted"/>
<keyword evidence="1" id="KW-0472">Membrane</keyword>
<sequence length="219" mass="24397">MFDQQEFYALEEGEPPRLAISWGFFSREIVIRLDGEEIGSIPRAKLSKLHEFVLKDGSRLKIKQIPSFKILGMGFQPYLHLSLDGRDLPGLIPNPQQRLSTANGWIFGVGSAKLILAIFMPVKAIALPQTLQFRELVEWQQGFTGSMITGLILLGLFVVPKHFTKLVLTAALIIIVGNLILEFSCVWVCTARTGHIAALEGLAALSIYQALRTQSRSHR</sequence>
<dbReference type="Proteomes" id="UP001442494">
    <property type="component" value="Unassembled WGS sequence"/>
</dbReference>
<protein>
    <submittedName>
        <fullName evidence="2">Uncharacterized protein</fullName>
    </submittedName>
</protein>
<evidence type="ECO:0000256" key="1">
    <source>
        <dbReference type="SAM" id="Phobius"/>
    </source>
</evidence>
<gene>
    <name evidence="2" type="ORF">NDI37_23935</name>
</gene>
<keyword evidence="1" id="KW-0812">Transmembrane</keyword>
<keyword evidence="3" id="KW-1185">Reference proteome</keyword>
<evidence type="ECO:0000313" key="2">
    <source>
        <dbReference type="EMBL" id="MEP0867506.1"/>
    </source>
</evidence>
<name>A0ABV0JVM3_9CYAN</name>
<reference evidence="2 3" key="1">
    <citation type="submission" date="2022-04" db="EMBL/GenBank/DDBJ databases">
        <title>Positive selection, recombination, and allopatry shape intraspecific diversity of widespread and dominant cyanobacteria.</title>
        <authorList>
            <person name="Wei J."/>
            <person name="Shu W."/>
            <person name="Hu C."/>
        </authorList>
    </citation>
    <scope>NUCLEOTIDE SEQUENCE [LARGE SCALE GENOMIC DNA]</scope>
    <source>
        <strain evidence="2 3">GB2-A5</strain>
    </source>
</reference>
<dbReference type="EMBL" id="JAMPKK010000073">
    <property type="protein sequence ID" value="MEP0867506.1"/>
    <property type="molecule type" value="Genomic_DNA"/>
</dbReference>
<keyword evidence="1" id="KW-1133">Transmembrane helix</keyword>
<evidence type="ECO:0000313" key="3">
    <source>
        <dbReference type="Proteomes" id="UP001442494"/>
    </source>
</evidence>